<evidence type="ECO:0000313" key="5">
    <source>
        <dbReference type="Proteomes" id="UP001580430"/>
    </source>
</evidence>
<gene>
    <name evidence="4" type="ORF">ACE5LO_08155</name>
</gene>
<dbReference type="InterPro" id="IPR000740">
    <property type="entry name" value="GrpE"/>
</dbReference>
<dbReference type="Pfam" id="PF01025">
    <property type="entry name" value="GrpE"/>
    <property type="match status" value="1"/>
</dbReference>
<reference evidence="4 5" key="1">
    <citation type="submission" date="2024-09" db="EMBL/GenBank/DDBJ databases">
        <title>Paenibacillus zeirhizospherea sp. nov., isolated from surface of the maize (Zea mays) roots in a horticulture field, Hungary.</title>
        <authorList>
            <person name="Marton D."/>
            <person name="Farkas M."/>
            <person name="Bedics A."/>
            <person name="Toth E."/>
            <person name="Tancsics A."/>
            <person name="Boka K."/>
            <person name="Marati G."/>
            <person name="Kriszt B."/>
            <person name="Cserhati M."/>
        </authorList>
    </citation>
    <scope>NUCLEOTIDE SEQUENCE [LARGE SCALE GENOMIC DNA]</scope>
    <source>
        <strain evidence="4 5">JCM 18446</strain>
    </source>
</reference>
<evidence type="ECO:0000313" key="4">
    <source>
        <dbReference type="EMBL" id="MFB5760366.1"/>
    </source>
</evidence>
<proteinExistence type="predicted"/>
<comment type="caution">
    <text evidence="4">The sequence shown here is derived from an EMBL/GenBank/DDBJ whole genome shotgun (WGS) entry which is preliminary data.</text>
</comment>
<keyword evidence="5" id="KW-1185">Reference proteome</keyword>
<feature type="coiled-coil region" evidence="2">
    <location>
        <begin position="14"/>
        <end position="77"/>
    </location>
</feature>
<feature type="region of interest" description="Disordered" evidence="3">
    <location>
        <begin position="146"/>
        <end position="167"/>
    </location>
</feature>
<name>A0ABV5BYX4_9BACL</name>
<sequence length="206" mass="23395">MWSWRKNKEPSPEVETLRNLVETLQSQYEAGNQETLEQTSKLARLQYKNAQEMQARLERIEERLTAEKTSRQQAELMERNLQEIAGQLIGWLDDMDAIRSRLQGAGDEGWQRLLGQWSAQLLQSLAIAGILEQQVLGTTFNPELSESIGTWPHPDRPAGTSGSERTPQVRVPYEVVEVVQRGFVTAHGKLLRKSKVITLEADHNHG</sequence>
<keyword evidence="2" id="KW-0175">Coiled coil</keyword>
<keyword evidence="1" id="KW-0143">Chaperone</keyword>
<accession>A0ABV5BYX4</accession>
<evidence type="ECO:0000256" key="3">
    <source>
        <dbReference type="SAM" id="MobiDB-lite"/>
    </source>
</evidence>
<protein>
    <submittedName>
        <fullName evidence="4">Nucleotide exchange factor GrpE</fullName>
    </submittedName>
</protein>
<dbReference type="EMBL" id="JBHIRY010000006">
    <property type="protein sequence ID" value="MFB5760366.1"/>
    <property type="molecule type" value="Genomic_DNA"/>
</dbReference>
<dbReference type="Gene3D" id="2.30.22.10">
    <property type="entry name" value="Head domain of nucleotide exchange factor GrpE"/>
    <property type="match status" value="1"/>
</dbReference>
<organism evidence="4 5">
    <name type="scientific">Paenibacillus medicaginis</name>
    <dbReference type="NCBI Taxonomy" id="1470560"/>
    <lineage>
        <taxon>Bacteria</taxon>
        <taxon>Bacillati</taxon>
        <taxon>Bacillota</taxon>
        <taxon>Bacilli</taxon>
        <taxon>Bacillales</taxon>
        <taxon>Paenibacillaceae</taxon>
        <taxon>Paenibacillus</taxon>
    </lineage>
</organism>
<evidence type="ECO:0000256" key="2">
    <source>
        <dbReference type="SAM" id="Coils"/>
    </source>
</evidence>
<dbReference type="RefSeq" id="WP_375519539.1">
    <property type="nucleotide sequence ID" value="NZ_JBHIRY010000006.1"/>
</dbReference>
<evidence type="ECO:0000256" key="1">
    <source>
        <dbReference type="ARBA" id="ARBA00023186"/>
    </source>
</evidence>
<dbReference type="Proteomes" id="UP001580430">
    <property type="component" value="Unassembled WGS sequence"/>
</dbReference>
<dbReference type="InterPro" id="IPR009012">
    <property type="entry name" value="GrpE_head"/>
</dbReference>